<dbReference type="RefSeq" id="WP_041122976.1">
    <property type="nucleotide sequence ID" value="NZ_JXRQ01000022.1"/>
</dbReference>
<dbReference type="PROSITE" id="PS51257">
    <property type="entry name" value="PROKAR_LIPOPROTEIN"/>
    <property type="match status" value="1"/>
</dbReference>
<comment type="caution">
    <text evidence="2">The sequence shown here is derived from an EMBL/GenBank/DDBJ whole genome shotgun (WGS) entry which is preliminary data.</text>
</comment>
<dbReference type="Proteomes" id="UP000031950">
    <property type="component" value="Unassembled WGS sequence"/>
</dbReference>
<keyword evidence="3" id="KW-1185">Reference proteome</keyword>
<name>A0A0C2RAH6_9BACL</name>
<evidence type="ECO:0000256" key="1">
    <source>
        <dbReference type="SAM" id="SignalP"/>
    </source>
</evidence>
<gene>
    <name evidence="2" type="ORF">KP77_24200</name>
</gene>
<dbReference type="InterPro" id="IPR046720">
    <property type="entry name" value="DUF6612"/>
</dbReference>
<accession>A0A0C2RAH6</accession>
<feature type="chain" id="PRO_5002154235" description="Lipoprotein" evidence="1">
    <location>
        <begin position="24"/>
        <end position="284"/>
    </location>
</feature>
<evidence type="ECO:0000313" key="3">
    <source>
        <dbReference type="Proteomes" id="UP000031950"/>
    </source>
</evidence>
<evidence type="ECO:0000313" key="2">
    <source>
        <dbReference type="EMBL" id="KIL47315.1"/>
    </source>
</evidence>
<organism evidence="2 3">
    <name type="scientific">Jeotgalibacillus alimentarius</name>
    <dbReference type="NCBI Taxonomy" id="135826"/>
    <lineage>
        <taxon>Bacteria</taxon>
        <taxon>Bacillati</taxon>
        <taxon>Bacillota</taxon>
        <taxon>Bacilli</taxon>
        <taxon>Bacillales</taxon>
        <taxon>Caryophanaceae</taxon>
        <taxon>Jeotgalibacillus</taxon>
    </lineage>
</organism>
<feature type="signal peptide" evidence="1">
    <location>
        <begin position="1"/>
        <end position="23"/>
    </location>
</feature>
<dbReference type="OrthoDB" id="1957331at2"/>
<protein>
    <recommendedName>
        <fullName evidence="4">Lipoprotein</fullName>
    </recommendedName>
</protein>
<reference evidence="2 3" key="1">
    <citation type="submission" date="2015-01" db="EMBL/GenBank/DDBJ databases">
        <title>Genome sequence of Jeotgalibacillus alimentarius.</title>
        <authorList>
            <person name="Goh K.M."/>
            <person name="Chan K.-G."/>
            <person name="Yaakop A.S."/>
            <person name="Ee R."/>
            <person name="Gan H.M."/>
            <person name="Chan C.S."/>
        </authorList>
    </citation>
    <scope>NUCLEOTIDE SEQUENCE [LARGE SCALE GENOMIC DNA]</scope>
    <source>
        <strain evidence="2 3">YKJ-13</strain>
    </source>
</reference>
<keyword evidence="1" id="KW-0732">Signal</keyword>
<dbReference type="PATRIC" id="fig|135826.4.peg.2411"/>
<dbReference type="AlphaFoldDB" id="A0A0C2RAH6"/>
<dbReference type="Pfam" id="PF20316">
    <property type="entry name" value="DUF6612"/>
    <property type="match status" value="1"/>
</dbReference>
<dbReference type="EMBL" id="JXRQ01000022">
    <property type="protein sequence ID" value="KIL47315.1"/>
    <property type="molecule type" value="Genomic_DNA"/>
</dbReference>
<sequence>MKKPLLFTTAVLTLSLAACTETAEPAEGSKETSSLSLEEVYSQAIEKNNEIESVKSSAVLNQTVTMGSEDPVHTMSEIDMTIFNDPLVAHQINTTEMSGAAADEAASQSYTAESYMTENDFYMKDPTSGQWLKLPAEMTEQLMAVNESQTNPASELQTLETYLEDFSFEQDDDSFILTLNASGEKFSDMLTEQAGQFLPELEFGIPAETLFQNTTFEDVVYVITIDKETFYIESLDLDMTMNMEFAEQSLAIDQSLQSEYTDYNAIDELKVPQEVIDSAEEIDM</sequence>
<dbReference type="STRING" id="135826.KP77_24200"/>
<proteinExistence type="predicted"/>
<evidence type="ECO:0008006" key="4">
    <source>
        <dbReference type="Google" id="ProtNLM"/>
    </source>
</evidence>